<dbReference type="PANTHER" id="PTHR32328:SF0">
    <property type="entry name" value="L-SERYL-TRNA(SEC) SELENIUM TRANSFERASE"/>
    <property type="match status" value="1"/>
</dbReference>
<keyword evidence="2" id="KW-0663">Pyridoxal phosphate</keyword>
<dbReference type="InterPro" id="IPR015424">
    <property type="entry name" value="PyrdxlP-dep_Trfase"/>
</dbReference>
<evidence type="ECO:0000256" key="1">
    <source>
        <dbReference type="ARBA" id="ARBA00001933"/>
    </source>
</evidence>
<dbReference type="Gene3D" id="3.40.640.10">
    <property type="entry name" value="Type I PLP-dependent aspartate aminotransferase-like (Major domain)"/>
    <property type="match status" value="1"/>
</dbReference>
<dbReference type="Pfam" id="PF03841">
    <property type="entry name" value="SelA"/>
    <property type="match status" value="1"/>
</dbReference>
<dbReference type="InterPro" id="IPR015421">
    <property type="entry name" value="PyrdxlP-dep_Trfase_major"/>
</dbReference>
<organism evidence="4 5">
    <name type="scientific">Stieleria neptunia</name>
    <dbReference type="NCBI Taxonomy" id="2527979"/>
    <lineage>
        <taxon>Bacteria</taxon>
        <taxon>Pseudomonadati</taxon>
        <taxon>Planctomycetota</taxon>
        <taxon>Planctomycetia</taxon>
        <taxon>Pirellulales</taxon>
        <taxon>Pirellulaceae</taxon>
        <taxon>Stieleria</taxon>
    </lineage>
</organism>
<dbReference type="Gene3D" id="3.90.1150.180">
    <property type="match status" value="1"/>
</dbReference>
<dbReference type="RefSeq" id="WP_197455460.1">
    <property type="nucleotide sequence ID" value="NZ_CP037423.1"/>
</dbReference>
<comment type="similarity">
    <text evidence="3">Belongs to the SelA family.</text>
</comment>
<dbReference type="EMBL" id="CP037423">
    <property type="protein sequence ID" value="QDV46476.1"/>
    <property type="molecule type" value="Genomic_DNA"/>
</dbReference>
<dbReference type="SUPFAM" id="SSF53383">
    <property type="entry name" value="PLP-dependent transferases"/>
    <property type="match status" value="1"/>
</dbReference>
<accession>A0A518I032</accession>
<dbReference type="GO" id="GO:0004125">
    <property type="term" value="F:L-seryl-tRNA(Sec) selenium transferase activity"/>
    <property type="evidence" value="ECO:0007669"/>
    <property type="project" value="UniProtKB-EC"/>
</dbReference>
<name>A0A518I032_9BACT</name>
<dbReference type="EC" id="2.9.1.1" evidence="4"/>
<gene>
    <name evidence="4" type="primary">selA</name>
    <name evidence="4" type="ORF">Enr13x_63850</name>
</gene>
<dbReference type="AlphaFoldDB" id="A0A518I032"/>
<evidence type="ECO:0000313" key="4">
    <source>
        <dbReference type="EMBL" id="QDV46476.1"/>
    </source>
</evidence>
<keyword evidence="5" id="KW-1185">Reference proteome</keyword>
<dbReference type="InterPro" id="IPR018319">
    <property type="entry name" value="SelA-like"/>
</dbReference>
<comment type="cofactor">
    <cofactor evidence="1">
        <name>pyridoxal 5'-phosphate</name>
        <dbReference type="ChEBI" id="CHEBI:597326"/>
    </cofactor>
</comment>
<dbReference type="Proteomes" id="UP000319004">
    <property type="component" value="Chromosome"/>
</dbReference>
<evidence type="ECO:0000313" key="5">
    <source>
        <dbReference type="Proteomes" id="UP000319004"/>
    </source>
</evidence>
<protein>
    <submittedName>
        <fullName evidence="4">L-seryl-tRNA(Sec) selenium transferase</fullName>
        <ecNumber evidence="4">2.9.1.1</ecNumber>
    </submittedName>
</protein>
<evidence type="ECO:0000256" key="2">
    <source>
        <dbReference type="ARBA" id="ARBA00022898"/>
    </source>
</evidence>
<keyword evidence="4" id="KW-0808">Transferase</keyword>
<evidence type="ECO:0000256" key="3">
    <source>
        <dbReference type="ARBA" id="ARBA00044507"/>
    </source>
</evidence>
<sequence>MRLPPWAIEAIRNGVADVARKASDTETITRVKAQAAELLRDLPENASRGIDALVKTASETARGAIDQGRESMLRWTERQTDLAVRCLNAGGVLLSRHGSGISLSDHVLQLGCEVLRGDCVDNDLEQQLDRSLTRLLDVDGHAVAVATSLDAAIASLSVLAKERKLVMHRSQAIRLPSGTPLPDAFAGLTLTECGGVQTLEPSDFDGIDHACVILADDGMHPVTPIPINGRDVISVAVLPVATIHQSHESIPSAESLLRSGIDLVVLPGGPLTGGTTAGIIAGKKSLIESIQQDSRWNTHAAAAGIVAMTVAAMTAPSPNPLSVLIDTGEDNLRSRAERMATRLTADESIASCQITDRPARLVADARWQFPSRQLNLRHQTLSAEHWANQLIKQNPAVLTTIDGDNLVVDFRWLPAGEDATLADALGSSETTETAAAGTDDH</sequence>
<dbReference type="PANTHER" id="PTHR32328">
    <property type="entry name" value="L-SERYL-TRNA(SEC) SELENIUM TRANSFERASE"/>
    <property type="match status" value="1"/>
</dbReference>
<dbReference type="KEGG" id="snep:Enr13x_63850"/>
<reference evidence="4 5" key="1">
    <citation type="submission" date="2019-03" db="EMBL/GenBank/DDBJ databases">
        <title>Deep-cultivation of Planctomycetes and their phenomic and genomic characterization uncovers novel biology.</title>
        <authorList>
            <person name="Wiegand S."/>
            <person name="Jogler M."/>
            <person name="Boedeker C."/>
            <person name="Pinto D."/>
            <person name="Vollmers J."/>
            <person name="Rivas-Marin E."/>
            <person name="Kohn T."/>
            <person name="Peeters S.H."/>
            <person name="Heuer A."/>
            <person name="Rast P."/>
            <person name="Oberbeckmann S."/>
            <person name="Bunk B."/>
            <person name="Jeske O."/>
            <person name="Meyerdierks A."/>
            <person name="Storesund J.E."/>
            <person name="Kallscheuer N."/>
            <person name="Luecker S."/>
            <person name="Lage O.M."/>
            <person name="Pohl T."/>
            <person name="Merkel B.J."/>
            <person name="Hornburger P."/>
            <person name="Mueller R.-W."/>
            <person name="Bruemmer F."/>
            <person name="Labrenz M."/>
            <person name="Spormann A.M."/>
            <person name="Op den Camp H."/>
            <person name="Overmann J."/>
            <person name="Amann R."/>
            <person name="Jetten M.S.M."/>
            <person name="Mascher T."/>
            <person name="Medema M.H."/>
            <person name="Devos D.P."/>
            <person name="Kaster A.-K."/>
            <person name="Ovreas L."/>
            <person name="Rohde M."/>
            <person name="Galperin M.Y."/>
            <person name="Jogler C."/>
        </authorList>
    </citation>
    <scope>NUCLEOTIDE SEQUENCE [LARGE SCALE GENOMIC DNA]</scope>
    <source>
        <strain evidence="4 5">Enr13</strain>
    </source>
</reference>
<proteinExistence type="inferred from homology"/>